<proteinExistence type="predicted"/>
<evidence type="ECO:0000313" key="3">
    <source>
        <dbReference type="EMBL" id="RCW37943.1"/>
    </source>
</evidence>
<protein>
    <recommendedName>
        <fullName evidence="6">SOS cell division inhibitor</fullName>
    </recommendedName>
</protein>
<dbReference type="GeneID" id="31820772"/>
<feature type="region of interest" description="Disordered" evidence="1">
    <location>
        <begin position="85"/>
        <end position="109"/>
    </location>
</feature>
<keyword evidence="5" id="KW-1185">Reference proteome</keyword>
<dbReference type="EMBL" id="QPJB01000001">
    <property type="protein sequence ID" value="RCW37943.1"/>
    <property type="molecule type" value="Genomic_DNA"/>
</dbReference>
<gene>
    <name evidence="3" type="ORF">DET51_101286</name>
    <name evidence="2" type="ORF">DET64_101287</name>
</gene>
<dbReference type="EMBL" id="QNSA01000001">
    <property type="protein sequence ID" value="RBP77097.1"/>
    <property type="molecule type" value="Genomic_DNA"/>
</dbReference>
<comment type="caution">
    <text evidence="3">The sequence shown here is derived from an EMBL/GenBank/DDBJ whole genome shotgun (WGS) entry which is preliminary data.</text>
</comment>
<dbReference type="Proteomes" id="UP000253065">
    <property type="component" value="Unassembled WGS sequence"/>
</dbReference>
<reference evidence="3 4" key="1">
    <citation type="submission" date="2018-07" db="EMBL/GenBank/DDBJ databases">
        <title>Freshwater and sediment microbial communities from various areas in North America, analyzing microbe dynamics in response to fracking.</title>
        <authorList>
            <person name="Lamendella R."/>
        </authorList>
    </citation>
    <scope>NUCLEOTIDE SEQUENCE [LARGE SCALE GENOMIC DNA]</scope>
    <source>
        <strain evidence="3 4">114E</strain>
        <strain evidence="2 5">114E_o</strain>
    </source>
</reference>
<feature type="compositionally biased region" description="Polar residues" evidence="1">
    <location>
        <begin position="89"/>
        <end position="109"/>
    </location>
</feature>
<evidence type="ECO:0008006" key="6">
    <source>
        <dbReference type="Google" id="ProtNLM"/>
    </source>
</evidence>
<evidence type="ECO:0000256" key="1">
    <source>
        <dbReference type="SAM" id="MobiDB-lite"/>
    </source>
</evidence>
<dbReference type="AlphaFoldDB" id="A0A368VB64"/>
<accession>A0A368VB64</accession>
<dbReference type="Proteomes" id="UP000252795">
    <property type="component" value="Unassembled WGS sequence"/>
</dbReference>
<evidence type="ECO:0000313" key="2">
    <source>
        <dbReference type="EMBL" id="RBP77097.1"/>
    </source>
</evidence>
<dbReference type="RefSeq" id="WP_014421030.1">
    <property type="nucleotide sequence ID" value="NZ_CALIOX010000005.1"/>
</dbReference>
<evidence type="ECO:0000313" key="5">
    <source>
        <dbReference type="Proteomes" id="UP000253065"/>
    </source>
</evidence>
<evidence type="ECO:0000313" key="4">
    <source>
        <dbReference type="Proteomes" id="UP000252795"/>
    </source>
</evidence>
<organism evidence="3 4">
    <name type="scientific">Marinobacter nauticus</name>
    <name type="common">Marinobacter hydrocarbonoclasticus</name>
    <name type="synonym">Marinobacter aquaeolei</name>
    <dbReference type="NCBI Taxonomy" id="2743"/>
    <lineage>
        <taxon>Bacteria</taxon>
        <taxon>Pseudomonadati</taxon>
        <taxon>Pseudomonadota</taxon>
        <taxon>Gammaproteobacteria</taxon>
        <taxon>Pseudomonadales</taxon>
        <taxon>Marinobacteraceae</taxon>
        <taxon>Marinobacter</taxon>
    </lineage>
</organism>
<name>A0A368VB64_MARNT</name>
<sequence>MANPENLLSDLDQLQDELTLALDNQDWERLGQLNARVRPTVEPLMAELEKGCLDATLVRERLEALNRFVAEADAAAVKARDEAKASLKGVSQNRNAAKTYQNVSSNRQR</sequence>